<feature type="region of interest" description="Disordered" evidence="1">
    <location>
        <begin position="509"/>
        <end position="586"/>
    </location>
</feature>
<gene>
    <name evidence="2" type="ORF">R3P38DRAFT_3168222</name>
</gene>
<sequence length="586" mass="65658">MPPVQPSVMEIDSESEEALPAFVPADWIGQRKLYKDVPRQVSAACKAARELPTSVIRQLPMDDMAVADFLAVCLPFDPPNCEENDLWAIKSVPSLESVRQLEQDISQAWLDGVQSIINPFDLSQRLPLWSPHYFRKIIELRAAQQKWADSRNWLPPAEKYLLQHVSWNTQHAGASDGQLDWTRLLADEWLSGGIIDEMMRDIKSRVSADSRLATSTLIAPLAFQFYLTRLSKYGTKPQTYLEEIVAEINGGKTRMFFPIHYNGNHWMAFMVNFSDRSFGYGDSYDGKFSLNHASHQLKEAVEQSEGLRNDTAFQKARFRRWIAAGPPVEWKMGCNLYTTLGDLVGTLNSLSFHDVSNASSLVPHIKTRGINSLTPLRLESLVIMRSQLRIYLGKVKGIYRYGSVSGKHDSFTDAETVDGLSYLSLEVYEQLYIGRNFFHHIAPSNSLGNPGLALFTHAPISELVYLMSGAGLRVLESQDGVETFALSGGDSGWECWVKLTSEESRRTLHVAAHGDDETFSEEEEDYVEHEAGSKKRKPRPPRGAKAAAKKRKTDSGRKPPRKDTGKAVKGAQKHKEGGAGRKNGKK</sequence>
<dbReference type="EMBL" id="JAWWNJ010000003">
    <property type="protein sequence ID" value="KAK7059768.1"/>
    <property type="molecule type" value="Genomic_DNA"/>
</dbReference>
<feature type="compositionally biased region" description="Basic residues" evidence="1">
    <location>
        <begin position="534"/>
        <end position="552"/>
    </location>
</feature>
<dbReference type="Gene3D" id="3.40.395.10">
    <property type="entry name" value="Adenoviral Proteinase, Chain A"/>
    <property type="match status" value="1"/>
</dbReference>
<dbReference type="SUPFAM" id="SSF54001">
    <property type="entry name" value="Cysteine proteinases"/>
    <property type="match status" value="1"/>
</dbReference>
<organism evidence="2 3">
    <name type="scientific">Favolaschia claudopus</name>
    <dbReference type="NCBI Taxonomy" id="2862362"/>
    <lineage>
        <taxon>Eukaryota</taxon>
        <taxon>Fungi</taxon>
        <taxon>Dikarya</taxon>
        <taxon>Basidiomycota</taxon>
        <taxon>Agaricomycotina</taxon>
        <taxon>Agaricomycetes</taxon>
        <taxon>Agaricomycetidae</taxon>
        <taxon>Agaricales</taxon>
        <taxon>Marasmiineae</taxon>
        <taxon>Mycenaceae</taxon>
        <taxon>Favolaschia</taxon>
    </lineage>
</organism>
<evidence type="ECO:0008006" key="4">
    <source>
        <dbReference type="Google" id="ProtNLM"/>
    </source>
</evidence>
<protein>
    <recommendedName>
        <fullName evidence="4">Ubiquitin-like protease family profile domain-containing protein</fullName>
    </recommendedName>
</protein>
<evidence type="ECO:0000313" key="2">
    <source>
        <dbReference type="EMBL" id="KAK7059768.1"/>
    </source>
</evidence>
<name>A0AAW0E500_9AGAR</name>
<feature type="compositionally biased region" description="Acidic residues" evidence="1">
    <location>
        <begin position="517"/>
        <end position="527"/>
    </location>
</feature>
<dbReference type="InterPro" id="IPR038765">
    <property type="entry name" value="Papain-like_cys_pep_sf"/>
</dbReference>
<accession>A0AAW0E500</accession>
<proteinExistence type="predicted"/>
<keyword evidence="3" id="KW-1185">Reference proteome</keyword>
<feature type="compositionally biased region" description="Basic and acidic residues" evidence="1">
    <location>
        <begin position="553"/>
        <end position="566"/>
    </location>
</feature>
<dbReference type="AlphaFoldDB" id="A0AAW0E500"/>
<evidence type="ECO:0000313" key="3">
    <source>
        <dbReference type="Proteomes" id="UP001362999"/>
    </source>
</evidence>
<dbReference type="Proteomes" id="UP001362999">
    <property type="component" value="Unassembled WGS sequence"/>
</dbReference>
<evidence type="ECO:0000256" key="1">
    <source>
        <dbReference type="SAM" id="MobiDB-lite"/>
    </source>
</evidence>
<comment type="caution">
    <text evidence="2">The sequence shown here is derived from an EMBL/GenBank/DDBJ whole genome shotgun (WGS) entry which is preliminary data.</text>
</comment>
<reference evidence="2 3" key="1">
    <citation type="journal article" date="2024" name="J Genomics">
        <title>Draft genome sequencing and assembly of Favolaschia claudopus CIRM-BRFM 2984 isolated from oak limbs.</title>
        <authorList>
            <person name="Navarro D."/>
            <person name="Drula E."/>
            <person name="Chaduli D."/>
            <person name="Cazenave R."/>
            <person name="Ahrendt S."/>
            <person name="Wang J."/>
            <person name="Lipzen A."/>
            <person name="Daum C."/>
            <person name="Barry K."/>
            <person name="Grigoriev I.V."/>
            <person name="Favel A."/>
            <person name="Rosso M.N."/>
            <person name="Martin F."/>
        </authorList>
    </citation>
    <scope>NUCLEOTIDE SEQUENCE [LARGE SCALE GENOMIC DNA]</scope>
    <source>
        <strain evidence="2 3">CIRM-BRFM 2984</strain>
    </source>
</reference>